<dbReference type="EMBL" id="AOXI01000029">
    <property type="protein sequence ID" value="ESE83873.1"/>
    <property type="molecule type" value="Genomic_DNA"/>
</dbReference>
<sequence>MQSQDGFLTCLMAATLRAVAAQRANPLPADLSSSGERSPTDYR</sequence>
<organism evidence="2 3">
    <name type="scientific">Salmonella enterica subsp. indica serovar 6,14,25:z10:1,(2),7 str. 1121</name>
    <dbReference type="NCBI Taxonomy" id="1173950"/>
    <lineage>
        <taxon>Bacteria</taxon>
        <taxon>Pseudomonadati</taxon>
        <taxon>Pseudomonadota</taxon>
        <taxon>Gammaproteobacteria</taxon>
        <taxon>Enterobacterales</taxon>
        <taxon>Enterobacteriaceae</taxon>
        <taxon>Salmonella</taxon>
    </lineage>
</organism>
<comment type="caution">
    <text evidence="2">The sequence shown here is derived from an EMBL/GenBank/DDBJ whole genome shotgun (WGS) entry which is preliminary data.</text>
</comment>
<proteinExistence type="predicted"/>
<gene>
    <name evidence="2" type="ORF">SEI61121_13784</name>
</gene>
<accession>V1GTY5</accession>
<name>V1GTY5_SALER</name>
<protein>
    <submittedName>
        <fullName evidence="2">Uncharacterized protein</fullName>
    </submittedName>
</protein>
<reference evidence="2 3" key="1">
    <citation type="journal article" date="2013" name="Genome Biol. Evol.">
        <title>Phylogenetic diversity of the enteric pathogen Salmonella enterica subsp. enterica inferred from genome-wide reference-free SNP characters.</title>
        <authorList>
            <person name="Timme R.E."/>
            <person name="Pettengill J.B."/>
            <person name="Allard M.W."/>
            <person name="Strain E."/>
            <person name="Barrangou R."/>
            <person name="Wehnes C."/>
            <person name="Van Kessel J.S."/>
            <person name="Karns J.S."/>
            <person name="Musser S.M."/>
            <person name="Brown E.W."/>
        </authorList>
    </citation>
    <scope>NUCLEOTIDE SEQUENCE [LARGE SCALE GENOMIC DNA]</scope>
    <source>
        <strain evidence="2 3">1121</strain>
    </source>
</reference>
<evidence type="ECO:0000256" key="1">
    <source>
        <dbReference type="SAM" id="MobiDB-lite"/>
    </source>
</evidence>
<dbReference type="Proteomes" id="UP000017304">
    <property type="component" value="Unassembled WGS sequence"/>
</dbReference>
<evidence type="ECO:0000313" key="3">
    <source>
        <dbReference type="Proteomes" id="UP000017304"/>
    </source>
</evidence>
<dbReference type="STRING" id="1173950.SEI61121_13784"/>
<evidence type="ECO:0000313" key="2">
    <source>
        <dbReference type="EMBL" id="ESE83873.1"/>
    </source>
</evidence>
<dbReference type="AlphaFoldDB" id="V1GTY5"/>
<feature type="region of interest" description="Disordered" evidence="1">
    <location>
        <begin position="24"/>
        <end position="43"/>
    </location>
</feature>